<dbReference type="InterPro" id="IPR001943">
    <property type="entry name" value="UVR_dom"/>
</dbReference>
<sequence>MKCESCNKKHATVHLTEIVGTAKKERHLCEECAQTVNTQLAKIPTPTEILTSLINQVAPEINEMSKISCPVCGLSYLDFRSHGRLGCPMDYTIFRKGLIPLLEKMHGSTQHVGKVPSRAGKELIKKNELMQLRSELNKAVEKEDYEKAADLRDKIYELSGDNNNED</sequence>
<evidence type="ECO:0000313" key="4">
    <source>
        <dbReference type="Proteomes" id="UP000319783"/>
    </source>
</evidence>
<dbReference type="GO" id="GO:1990170">
    <property type="term" value="P:stress response to cadmium ion"/>
    <property type="evidence" value="ECO:0007669"/>
    <property type="project" value="TreeGrafter"/>
</dbReference>
<dbReference type="GO" id="GO:0005507">
    <property type="term" value="F:copper ion binding"/>
    <property type="evidence" value="ECO:0007669"/>
    <property type="project" value="TreeGrafter"/>
</dbReference>
<dbReference type="Proteomes" id="UP000319783">
    <property type="component" value="Unassembled WGS sequence"/>
</dbReference>
<dbReference type="AlphaFoldDB" id="A0A533QFT0"/>
<evidence type="ECO:0000256" key="1">
    <source>
        <dbReference type="ARBA" id="ARBA00023236"/>
    </source>
</evidence>
<proteinExistence type="predicted"/>
<dbReference type="PIRSF" id="PIRSF015034">
    <property type="entry name" value="YacH"/>
    <property type="match status" value="1"/>
</dbReference>
<feature type="domain" description="UVR" evidence="2">
    <location>
        <begin position="126"/>
        <end position="161"/>
    </location>
</feature>
<dbReference type="Gene3D" id="4.10.860.10">
    <property type="entry name" value="UVR domain"/>
    <property type="match status" value="1"/>
</dbReference>
<dbReference type="PROSITE" id="PS50151">
    <property type="entry name" value="UVR"/>
    <property type="match status" value="1"/>
</dbReference>
<dbReference type="Pfam" id="PF02151">
    <property type="entry name" value="UVR"/>
    <property type="match status" value="1"/>
</dbReference>
<dbReference type="GO" id="GO:0046870">
    <property type="term" value="F:cadmium ion binding"/>
    <property type="evidence" value="ECO:0007669"/>
    <property type="project" value="TreeGrafter"/>
</dbReference>
<dbReference type="InterPro" id="IPR025542">
    <property type="entry name" value="YacH"/>
</dbReference>
<accession>A0A533QFT0</accession>
<dbReference type="PANTHER" id="PTHR38430">
    <property type="entry name" value="PROTEIN-ARGININE KINASE ACTIVATOR PROTEIN"/>
    <property type="match status" value="1"/>
</dbReference>
<keyword evidence="1" id="KW-0742">SOS response</keyword>
<dbReference type="EMBL" id="SULG01000046">
    <property type="protein sequence ID" value="TLD41501.1"/>
    <property type="molecule type" value="Genomic_DNA"/>
</dbReference>
<dbReference type="SUPFAM" id="SSF46600">
    <property type="entry name" value="C-terminal UvrC-binding domain of UvrB"/>
    <property type="match status" value="1"/>
</dbReference>
<name>A0A533QFT0_9BACT</name>
<organism evidence="3 4">
    <name type="scientific">Candidatus Jettenia ecosi</name>
    <dbReference type="NCBI Taxonomy" id="2494326"/>
    <lineage>
        <taxon>Bacteria</taxon>
        <taxon>Pseudomonadati</taxon>
        <taxon>Planctomycetota</taxon>
        <taxon>Candidatus Brocadiia</taxon>
        <taxon>Candidatus Brocadiales</taxon>
        <taxon>Candidatus Brocadiaceae</taxon>
        <taxon>Candidatus Jettenia</taxon>
    </lineage>
</organism>
<dbReference type="GO" id="GO:0008270">
    <property type="term" value="F:zinc ion binding"/>
    <property type="evidence" value="ECO:0007669"/>
    <property type="project" value="TreeGrafter"/>
</dbReference>
<evidence type="ECO:0000259" key="2">
    <source>
        <dbReference type="PROSITE" id="PS50151"/>
    </source>
</evidence>
<protein>
    <submittedName>
        <fullName evidence="3">Nucleotide excision repair protein, with UvrB/UvrC motif</fullName>
    </submittedName>
</protein>
<evidence type="ECO:0000313" key="3">
    <source>
        <dbReference type="EMBL" id="TLD41501.1"/>
    </source>
</evidence>
<dbReference type="PANTHER" id="PTHR38430:SF1">
    <property type="entry name" value="PROTEIN-ARGININE KINASE ACTIVATOR PROTEIN"/>
    <property type="match status" value="1"/>
</dbReference>
<dbReference type="GO" id="GO:0009432">
    <property type="term" value="P:SOS response"/>
    <property type="evidence" value="ECO:0007669"/>
    <property type="project" value="UniProtKB-KW"/>
</dbReference>
<gene>
    <name evidence="3" type="ORF">JETT_2248</name>
</gene>
<dbReference type="InterPro" id="IPR036876">
    <property type="entry name" value="UVR_dom_sf"/>
</dbReference>
<dbReference type="GO" id="GO:1990169">
    <property type="term" value="P:stress response to copper ion"/>
    <property type="evidence" value="ECO:0007669"/>
    <property type="project" value="TreeGrafter"/>
</dbReference>
<dbReference type="GO" id="GO:0050897">
    <property type="term" value="F:cobalt ion binding"/>
    <property type="evidence" value="ECO:0007669"/>
    <property type="project" value="TreeGrafter"/>
</dbReference>
<comment type="caution">
    <text evidence="3">The sequence shown here is derived from an EMBL/GenBank/DDBJ whole genome shotgun (WGS) entry which is preliminary data.</text>
</comment>
<keyword evidence="1" id="KW-0227">DNA damage</keyword>
<reference evidence="3 4" key="1">
    <citation type="submission" date="2019-04" db="EMBL/GenBank/DDBJ databases">
        <title>Genome of a novel bacterium Candidatus Jettenia ecosi reconstructed from metagenome of an anammox bioreactor.</title>
        <authorList>
            <person name="Mardanov A.V."/>
            <person name="Beletsky A.V."/>
            <person name="Ravin N.V."/>
            <person name="Botchkova E.A."/>
            <person name="Litti Y.V."/>
            <person name="Nozhevnikova A.N."/>
        </authorList>
    </citation>
    <scope>NUCLEOTIDE SEQUENCE [LARGE SCALE GENOMIC DNA]</scope>
    <source>
        <strain evidence="3">J2</strain>
    </source>
</reference>